<accession>A0ACB6Z2B5</accession>
<comment type="caution">
    <text evidence="1">The sequence shown here is derived from an EMBL/GenBank/DDBJ whole genome shotgun (WGS) entry which is preliminary data.</text>
</comment>
<protein>
    <submittedName>
        <fullName evidence="1">Uncharacterized protein</fullName>
    </submittedName>
</protein>
<organism evidence="1 2">
    <name type="scientific">Thelephora ganbajun</name>
    <name type="common">Ganba fungus</name>
    <dbReference type="NCBI Taxonomy" id="370292"/>
    <lineage>
        <taxon>Eukaryota</taxon>
        <taxon>Fungi</taxon>
        <taxon>Dikarya</taxon>
        <taxon>Basidiomycota</taxon>
        <taxon>Agaricomycotina</taxon>
        <taxon>Agaricomycetes</taxon>
        <taxon>Thelephorales</taxon>
        <taxon>Thelephoraceae</taxon>
        <taxon>Thelephora</taxon>
    </lineage>
</organism>
<sequence>MLTISQLTEKLPPELLEKILVYAPVPDILRMKQVNRDFHDFIQGSPYIKYRIDLFAVGLEENPAVNLSLIDKRRAFDEHCTRWDVLNPIQTWEREIGIHGYLQASGPGVYSFIADRKKFIQFLTLESVPRGIPQREWKLPLPDFVLAGFAINPHADALALVERKENEYSIHLWSMKTGHPHPAAELPIINWHKTDPTVAIYSASITGSRFAMLIALPAPNVAEMVVWDWRTGMNLLDRADRWYQFLEFINEHSFVVLSESWQGDPPQLHIFDTEQGTVLGSIQTSFAFSTIHREVLLCLSSEPCGYVPSPDELTTAPFYSDPSQRILALRIGGYGWHGISLELLLGFARERQGQNIGWDEWRAYIIGVQTGKIRNFDYIWVSGCRLFCTVYDGTDDGGNALYYLRIYDFSHAGRARYLRTLGRPSPNGPTKLISPRLYGYRLPWYCRHLRNATPTTGHDSIVFCVAPDPPSEPSTGILRVWSL</sequence>
<proteinExistence type="predicted"/>
<dbReference type="EMBL" id="MU118199">
    <property type="protein sequence ID" value="KAF9643654.1"/>
    <property type="molecule type" value="Genomic_DNA"/>
</dbReference>
<dbReference type="Proteomes" id="UP000886501">
    <property type="component" value="Unassembled WGS sequence"/>
</dbReference>
<reference evidence="1" key="1">
    <citation type="submission" date="2019-10" db="EMBL/GenBank/DDBJ databases">
        <authorList>
            <consortium name="DOE Joint Genome Institute"/>
            <person name="Kuo A."/>
            <person name="Miyauchi S."/>
            <person name="Kiss E."/>
            <person name="Drula E."/>
            <person name="Kohler A."/>
            <person name="Sanchez-Garcia M."/>
            <person name="Andreopoulos B."/>
            <person name="Barry K.W."/>
            <person name="Bonito G."/>
            <person name="Buee M."/>
            <person name="Carver A."/>
            <person name="Chen C."/>
            <person name="Cichocki N."/>
            <person name="Clum A."/>
            <person name="Culley D."/>
            <person name="Crous P.W."/>
            <person name="Fauchery L."/>
            <person name="Girlanda M."/>
            <person name="Hayes R."/>
            <person name="Keri Z."/>
            <person name="Labutti K."/>
            <person name="Lipzen A."/>
            <person name="Lombard V."/>
            <person name="Magnuson J."/>
            <person name="Maillard F."/>
            <person name="Morin E."/>
            <person name="Murat C."/>
            <person name="Nolan M."/>
            <person name="Ohm R."/>
            <person name="Pangilinan J."/>
            <person name="Pereira M."/>
            <person name="Perotto S."/>
            <person name="Peter M."/>
            <person name="Riley R."/>
            <person name="Sitrit Y."/>
            <person name="Stielow B."/>
            <person name="Szollosi G."/>
            <person name="Zifcakova L."/>
            <person name="Stursova M."/>
            <person name="Spatafora J.W."/>
            <person name="Tedersoo L."/>
            <person name="Vaario L.-M."/>
            <person name="Yamada A."/>
            <person name="Yan M."/>
            <person name="Wang P."/>
            <person name="Xu J."/>
            <person name="Bruns T."/>
            <person name="Baldrian P."/>
            <person name="Vilgalys R."/>
            <person name="Henrissat B."/>
            <person name="Grigoriev I.V."/>
            <person name="Hibbett D."/>
            <person name="Nagy L.G."/>
            <person name="Martin F.M."/>
        </authorList>
    </citation>
    <scope>NUCLEOTIDE SEQUENCE</scope>
    <source>
        <strain evidence="1">P2</strain>
    </source>
</reference>
<evidence type="ECO:0000313" key="2">
    <source>
        <dbReference type="Proteomes" id="UP000886501"/>
    </source>
</evidence>
<evidence type="ECO:0000313" key="1">
    <source>
        <dbReference type="EMBL" id="KAF9643654.1"/>
    </source>
</evidence>
<gene>
    <name evidence="1" type="ORF">BDM02DRAFT_1374405</name>
</gene>
<reference evidence="1" key="2">
    <citation type="journal article" date="2020" name="Nat. Commun.">
        <title>Large-scale genome sequencing of mycorrhizal fungi provides insights into the early evolution of symbiotic traits.</title>
        <authorList>
            <person name="Miyauchi S."/>
            <person name="Kiss E."/>
            <person name="Kuo A."/>
            <person name="Drula E."/>
            <person name="Kohler A."/>
            <person name="Sanchez-Garcia M."/>
            <person name="Morin E."/>
            <person name="Andreopoulos B."/>
            <person name="Barry K.W."/>
            <person name="Bonito G."/>
            <person name="Buee M."/>
            <person name="Carver A."/>
            <person name="Chen C."/>
            <person name="Cichocki N."/>
            <person name="Clum A."/>
            <person name="Culley D."/>
            <person name="Crous P.W."/>
            <person name="Fauchery L."/>
            <person name="Girlanda M."/>
            <person name="Hayes R.D."/>
            <person name="Keri Z."/>
            <person name="LaButti K."/>
            <person name="Lipzen A."/>
            <person name="Lombard V."/>
            <person name="Magnuson J."/>
            <person name="Maillard F."/>
            <person name="Murat C."/>
            <person name="Nolan M."/>
            <person name="Ohm R.A."/>
            <person name="Pangilinan J."/>
            <person name="Pereira M.F."/>
            <person name="Perotto S."/>
            <person name="Peter M."/>
            <person name="Pfister S."/>
            <person name="Riley R."/>
            <person name="Sitrit Y."/>
            <person name="Stielow J.B."/>
            <person name="Szollosi G."/>
            <person name="Zifcakova L."/>
            <person name="Stursova M."/>
            <person name="Spatafora J.W."/>
            <person name="Tedersoo L."/>
            <person name="Vaario L.M."/>
            <person name="Yamada A."/>
            <person name="Yan M."/>
            <person name="Wang P."/>
            <person name="Xu J."/>
            <person name="Bruns T."/>
            <person name="Baldrian P."/>
            <person name="Vilgalys R."/>
            <person name="Dunand C."/>
            <person name="Henrissat B."/>
            <person name="Grigoriev I.V."/>
            <person name="Hibbett D."/>
            <person name="Nagy L.G."/>
            <person name="Martin F.M."/>
        </authorList>
    </citation>
    <scope>NUCLEOTIDE SEQUENCE</scope>
    <source>
        <strain evidence="1">P2</strain>
    </source>
</reference>
<keyword evidence="2" id="KW-1185">Reference proteome</keyword>
<name>A0ACB6Z2B5_THEGA</name>